<gene>
    <name evidence="1" type="ORF">RHS04_06544</name>
</gene>
<organism evidence="1 2">
    <name type="scientific">Rhizoctonia solani</name>
    <dbReference type="NCBI Taxonomy" id="456999"/>
    <lineage>
        <taxon>Eukaryota</taxon>
        <taxon>Fungi</taxon>
        <taxon>Dikarya</taxon>
        <taxon>Basidiomycota</taxon>
        <taxon>Agaricomycotina</taxon>
        <taxon>Agaricomycetes</taxon>
        <taxon>Cantharellales</taxon>
        <taxon>Ceratobasidiaceae</taxon>
        <taxon>Rhizoctonia</taxon>
    </lineage>
</organism>
<dbReference type="Proteomes" id="UP000650582">
    <property type="component" value="Unassembled WGS sequence"/>
</dbReference>
<proteinExistence type="predicted"/>
<sequence length="72" mass="7813">MPRAKGICHFSNGVTTVQMWSGQESKEMAKVLLPIVIGAIDEDVVEAVHALLDFGNLAHLSSMTKEDLADMD</sequence>
<comment type="caution">
    <text evidence="1">The sequence shown here is derived from an EMBL/GenBank/DDBJ whole genome shotgun (WGS) entry which is preliminary data.</text>
</comment>
<name>A0A8H7H5X4_9AGAM</name>
<protein>
    <submittedName>
        <fullName evidence="1">Zn-finger protein</fullName>
    </submittedName>
</protein>
<reference evidence="1" key="1">
    <citation type="submission" date="2020-09" db="EMBL/GenBank/DDBJ databases">
        <title>Comparative genome analyses of four rice-infecting Rhizoctonia solani isolates reveal extensive enrichment of homogalacturonan modification genes.</title>
        <authorList>
            <person name="Lee D.-Y."/>
            <person name="Jeon J."/>
            <person name="Kim K.-T."/>
            <person name="Cheong K."/>
            <person name="Song H."/>
            <person name="Choi G."/>
            <person name="Ko J."/>
            <person name="Opiyo S.O."/>
            <person name="Zuo S."/>
            <person name="Madhav S."/>
            <person name="Lee Y.-H."/>
            <person name="Wang G.-L."/>
        </authorList>
    </citation>
    <scope>NUCLEOTIDE SEQUENCE</scope>
    <source>
        <strain evidence="1">AG1-IA YN-7</strain>
    </source>
</reference>
<accession>A0A8H7H5X4</accession>
<evidence type="ECO:0000313" key="1">
    <source>
        <dbReference type="EMBL" id="KAF8676196.1"/>
    </source>
</evidence>
<dbReference type="EMBL" id="JACYCC010000070">
    <property type="protein sequence ID" value="KAF8676196.1"/>
    <property type="molecule type" value="Genomic_DNA"/>
</dbReference>
<evidence type="ECO:0000313" key="2">
    <source>
        <dbReference type="Proteomes" id="UP000650582"/>
    </source>
</evidence>
<dbReference type="AlphaFoldDB" id="A0A8H7H5X4"/>